<organism evidence="2 3">
    <name type="scientific">Oryza rufipogon</name>
    <name type="common">Brownbeard rice</name>
    <name type="synonym">Asian wild rice</name>
    <dbReference type="NCBI Taxonomy" id="4529"/>
    <lineage>
        <taxon>Eukaryota</taxon>
        <taxon>Viridiplantae</taxon>
        <taxon>Streptophyta</taxon>
        <taxon>Embryophyta</taxon>
        <taxon>Tracheophyta</taxon>
        <taxon>Spermatophyta</taxon>
        <taxon>Magnoliopsida</taxon>
        <taxon>Liliopsida</taxon>
        <taxon>Poales</taxon>
        <taxon>Poaceae</taxon>
        <taxon>BOP clade</taxon>
        <taxon>Oryzoideae</taxon>
        <taxon>Oryzeae</taxon>
        <taxon>Oryzinae</taxon>
        <taxon>Oryza</taxon>
    </lineage>
</organism>
<dbReference type="AlphaFoldDB" id="A0A0E0R4D9"/>
<dbReference type="Gene3D" id="1.20.1280.50">
    <property type="match status" value="2"/>
</dbReference>
<dbReference type="InterPro" id="IPR005174">
    <property type="entry name" value="KIB1-4_b-propeller"/>
</dbReference>
<protein>
    <recommendedName>
        <fullName evidence="1">KIB1-4 beta-propeller domain-containing protein</fullName>
    </recommendedName>
</protein>
<keyword evidence="3" id="KW-1185">Reference proteome</keyword>
<name>A0A0E0R4D9_ORYRU</name>
<feature type="domain" description="KIB1-4 beta-propeller" evidence="1">
    <location>
        <begin position="189"/>
        <end position="477"/>
    </location>
</feature>
<accession>A0A0E0R4D9</accession>
<dbReference type="PANTHER" id="PTHR33110">
    <property type="entry name" value="F-BOX/KELCH-REPEAT PROTEIN-RELATED"/>
    <property type="match status" value="1"/>
</dbReference>
<dbReference type="Gramene" id="ORUFI11G03400.1">
    <property type="protein sequence ID" value="ORUFI11G03400.1"/>
    <property type="gene ID" value="ORUFI11G03400"/>
</dbReference>
<dbReference type="SUPFAM" id="SSF81383">
    <property type="entry name" value="F-box domain"/>
    <property type="match status" value="2"/>
</dbReference>
<sequence length="999" mass="110876">MITSTVSLRRGGGAPASAEGEVGVDVAAMPASGGRRGRANRRYNSVRHAFVLASRIESFRDQSHIAMGVAASNCGLQRRRRRCPSSDDRLEGELGRNLVGEVVAVPPAGAGDDDDGRGSPWSDLPPELAGLVFCRLLSHGDRRRFRAVCSDWRLAAREQVAVTTGPSSSSLQLPPSLPWLALDRRTYQSLPDGEVHRFADGPGIMVCRGSFDGWLLYHRNGYRDIRSSFLWNPFSGAVLDLPSRCDDAAGGEPMCFVNAIKRKIVVCSPDLVAAAVEYTSLIFHLPNKHSSWARTNPNICCHDIAFHHGKLYSINNNDALFVHEFFTTTAADRGGGSARVTASSDWAAVTDARPPREHLGNHGYHLRFTSYLVASLAGKLLLVRWSLPDELFSGEGGRLAFSLLSNLITVRVFEADMEARRWTEVTDIGDDQALFVSATCSRALRLPDNNGGGRHGFLRGNRVFIVGSDLGRRCGGGGGGIGCCCCSCGVYDMSNGRFSTVSLKRWRAGHEQRSRDTKSIVVRTSGRTSTTQSAMDDAKLDQEVVVLVPPASGVDERASSPWPDLLPELAGMVFCRLLSYRDRLRFQAVCRSWRLAAPRQHPLPPPLPWLSLDRATYQSLPDGEVHRLVPDPDDDELPGTVCRGSFDGWLLYHRPPEQPPPQPQRQPECFLRNPLSMAKIALPNHAPVGLCPGGCYDAMCFPKPEEFMRKIIVRSPDHVAAMTDYFILLHLPPKPPQLPYWSFTAATISIDDGGLFTSHHCWRDMALYHGKLYSISTGEELFVHEFSSSEAVSSPSSSTTTATQHRPRYCRGEVVIDTAPPLDDEEHGYYWVRNLHLVESCTGDKPLLMVRWRWRLPAVYDYRHWCADELSKEIKLDVFEADMENRRWSEVEEIGDQAIFLGNTNSKAVPTLPDHGSSIFFLGSIVTDYCLDGIIDGIGDCAYGVYNMKNGTFRFDNPVSIKRDRVFESAQEKNNKLSKFTGGKILYVRHQQQGEVKYY</sequence>
<feature type="domain" description="KIB1-4 beta-propeller" evidence="1">
    <location>
        <begin position="619"/>
        <end position="947"/>
    </location>
</feature>
<evidence type="ECO:0000313" key="3">
    <source>
        <dbReference type="Proteomes" id="UP000008022"/>
    </source>
</evidence>
<reference evidence="2" key="2">
    <citation type="submission" date="2015-06" db="UniProtKB">
        <authorList>
            <consortium name="EnsemblPlants"/>
        </authorList>
    </citation>
    <scope>IDENTIFICATION</scope>
</reference>
<dbReference type="Proteomes" id="UP000008022">
    <property type="component" value="Unassembled WGS sequence"/>
</dbReference>
<dbReference type="EnsemblPlants" id="ORUFI11G03400.1">
    <property type="protein sequence ID" value="ORUFI11G03400.1"/>
    <property type="gene ID" value="ORUFI11G03400"/>
</dbReference>
<evidence type="ECO:0000259" key="1">
    <source>
        <dbReference type="Pfam" id="PF03478"/>
    </source>
</evidence>
<dbReference type="PANTHER" id="PTHR33110:SF108">
    <property type="entry name" value="OS11G0154200 PROTEIN"/>
    <property type="match status" value="1"/>
</dbReference>
<proteinExistence type="predicted"/>
<evidence type="ECO:0000313" key="2">
    <source>
        <dbReference type="EnsemblPlants" id="ORUFI11G03400.1"/>
    </source>
</evidence>
<reference evidence="3" key="1">
    <citation type="submission" date="2013-06" db="EMBL/GenBank/DDBJ databases">
        <authorList>
            <person name="Zhao Q."/>
        </authorList>
    </citation>
    <scope>NUCLEOTIDE SEQUENCE</scope>
    <source>
        <strain evidence="3">cv. W1943</strain>
    </source>
</reference>
<dbReference type="HOGENOM" id="CLU_349315_0_0_1"/>
<dbReference type="InterPro" id="IPR036047">
    <property type="entry name" value="F-box-like_dom_sf"/>
</dbReference>
<dbReference type="Pfam" id="PF03478">
    <property type="entry name" value="Beta-prop_KIB1-4"/>
    <property type="match status" value="2"/>
</dbReference>